<organism evidence="1 2">
    <name type="scientific">Chitinophaga tropicalis</name>
    <dbReference type="NCBI Taxonomy" id="2683588"/>
    <lineage>
        <taxon>Bacteria</taxon>
        <taxon>Pseudomonadati</taxon>
        <taxon>Bacteroidota</taxon>
        <taxon>Chitinophagia</taxon>
        <taxon>Chitinophagales</taxon>
        <taxon>Chitinophagaceae</taxon>
        <taxon>Chitinophaga</taxon>
    </lineage>
</organism>
<proteinExistence type="predicted"/>
<name>A0A7K1UDZ9_9BACT</name>
<evidence type="ECO:0000313" key="2">
    <source>
        <dbReference type="Proteomes" id="UP000461730"/>
    </source>
</evidence>
<dbReference type="AlphaFoldDB" id="A0A7K1UDZ9"/>
<dbReference type="Proteomes" id="UP000461730">
    <property type="component" value="Unassembled WGS sequence"/>
</dbReference>
<reference evidence="1 2" key="1">
    <citation type="submission" date="2019-12" db="EMBL/GenBank/DDBJ databases">
        <title>Chitinophaga sp. strain ysch24 (GDMCC 1.1355), whole genome shotgun sequence.</title>
        <authorList>
            <person name="Zhang X."/>
        </authorList>
    </citation>
    <scope>NUCLEOTIDE SEQUENCE [LARGE SCALE GENOMIC DNA]</scope>
    <source>
        <strain evidence="2">ysch24</strain>
    </source>
</reference>
<protein>
    <recommendedName>
        <fullName evidence="3">HMA domain-containing protein</fullName>
    </recommendedName>
</protein>
<evidence type="ECO:0008006" key="3">
    <source>
        <dbReference type="Google" id="ProtNLM"/>
    </source>
</evidence>
<gene>
    <name evidence="1" type="ORF">GO493_29885</name>
</gene>
<evidence type="ECO:0000313" key="1">
    <source>
        <dbReference type="EMBL" id="MVT12500.1"/>
    </source>
</evidence>
<dbReference type="EMBL" id="WRXN01000028">
    <property type="protein sequence ID" value="MVT12500.1"/>
    <property type="molecule type" value="Genomic_DNA"/>
</dbReference>
<comment type="caution">
    <text evidence="1">The sequence shown here is derived from an EMBL/GenBank/DDBJ whole genome shotgun (WGS) entry which is preliminary data.</text>
</comment>
<dbReference type="RefSeq" id="WP_157309916.1">
    <property type="nucleotide sequence ID" value="NZ_WRXN01000028.1"/>
</dbReference>
<sequence>MYLIFKTNIQTRKEADTVITLLKDHLNTICTVDVEDCDKVLRAQGNTKENIVKFLNSKGYECEELQ</sequence>
<accession>A0A7K1UDZ9</accession>
<keyword evidence="2" id="KW-1185">Reference proteome</keyword>